<evidence type="ECO:0000256" key="6">
    <source>
        <dbReference type="ARBA" id="ARBA00022692"/>
    </source>
</evidence>
<evidence type="ECO:0000256" key="4">
    <source>
        <dbReference type="ARBA" id="ARBA00022475"/>
    </source>
</evidence>
<evidence type="ECO:0000256" key="8">
    <source>
        <dbReference type="ARBA" id="ARBA00022989"/>
    </source>
</evidence>
<accession>A0AAE9SJC8</accession>
<reference evidence="12" key="1">
    <citation type="submission" date="2019-04" db="EMBL/GenBank/DDBJ databases">
        <title>Whole genome sequencing of oral phylogroup 2 treponemes.</title>
        <authorList>
            <person name="Chan Y."/>
            <person name="Zeng H.H."/>
            <person name="Yu X.L."/>
            <person name="Leung W.K."/>
            <person name="Watt R.M."/>
        </authorList>
    </citation>
    <scope>NUCLEOTIDE SEQUENCE</scope>
    <source>
        <strain evidence="12">OMZ 835</strain>
        <strain evidence="11">OMZ 847</strain>
    </source>
</reference>
<keyword evidence="5 10" id="KW-0145">Chemotaxis</keyword>
<dbReference type="GO" id="GO:0009425">
    <property type="term" value="C:bacterial-type flagellum basal body"/>
    <property type="evidence" value="ECO:0007669"/>
    <property type="project" value="InterPro"/>
</dbReference>
<evidence type="ECO:0000256" key="9">
    <source>
        <dbReference type="ARBA" id="ARBA00023136"/>
    </source>
</evidence>
<keyword evidence="6 10" id="KW-0812">Transmembrane</keyword>
<keyword evidence="12" id="KW-0966">Cell projection</keyword>
<dbReference type="GO" id="GO:0005886">
    <property type="term" value="C:plasma membrane"/>
    <property type="evidence" value="ECO:0007669"/>
    <property type="project" value="UniProtKB-SubCell"/>
</dbReference>
<dbReference type="GO" id="GO:0006935">
    <property type="term" value="P:chemotaxis"/>
    <property type="evidence" value="ECO:0007669"/>
    <property type="project" value="UniProtKB-KW"/>
</dbReference>
<evidence type="ECO:0000256" key="10">
    <source>
        <dbReference type="RuleBase" id="RU364125"/>
    </source>
</evidence>
<evidence type="ECO:0000256" key="5">
    <source>
        <dbReference type="ARBA" id="ARBA00022500"/>
    </source>
</evidence>
<keyword evidence="12" id="KW-0282">Flagellum</keyword>
<keyword evidence="7 10" id="KW-0283">Flagellar rotation</keyword>
<evidence type="ECO:0000256" key="3">
    <source>
        <dbReference type="ARBA" id="ARBA00008281"/>
    </source>
</evidence>
<comment type="similarity">
    <text evidence="3 10">Belongs to the FliL family.</text>
</comment>
<dbReference type="Pfam" id="PF03748">
    <property type="entry name" value="FliL"/>
    <property type="match status" value="1"/>
</dbReference>
<evidence type="ECO:0000313" key="13">
    <source>
        <dbReference type="Proteomes" id="UP001058682"/>
    </source>
</evidence>
<evidence type="ECO:0000256" key="1">
    <source>
        <dbReference type="ARBA" id="ARBA00002254"/>
    </source>
</evidence>
<evidence type="ECO:0000313" key="14">
    <source>
        <dbReference type="Proteomes" id="UP001059401"/>
    </source>
</evidence>
<keyword evidence="8 10" id="KW-1133">Transmembrane helix</keyword>
<dbReference type="EMBL" id="CP038804">
    <property type="protein sequence ID" value="UTY33826.1"/>
    <property type="molecule type" value="Genomic_DNA"/>
</dbReference>
<keyword evidence="4 10" id="KW-1003">Cell membrane</keyword>
<gene>
    <name evidence="12" type="ORF">E4N74_07270</name>
    <name evidence="11" type="ORF">E4N76_08245</name>
</gene>
<evidence type="ECO:0000313" key="12">
    <source>
        <dbReference type="EMBL" id="UTY33826.1"/>
    </source>
</evidence>
<sequence>MSMLKNNRKGLRLYKFLKYVLFALILIIIAGSVFSLFKRKNVGETLKPENHSEIRGKKALYSDLGKLRISTADTTPATLVIFPILEYNSEDKAFEEELVQKKKDIRKHIIDWFSQKTVYELYTIPEHELKKELLTEINSILNLSRIKRIYFKDFVILE</sequence>
<keyword evidence="12" id="KW-0969">Cilium</keyword>
<evidence type="ECO:0000256" key="2">
    <source>
        <dbReference type="ARBA" id="ARBA00004162"/>
    </source>
</evidence>
<comment type="function">
    <text evidence="1 10">Controls the rotational direction of flagella during chemotaxis.</text>
</comment>
<organism evidence="12 13">
    <name type="scientific">Treponema putidum</name>
    <dbReference type="NCBI Taxonomy" id="221027"/>
    <lineage>
        <taxon>Bacteria</taxon>
        <taxon>Pseudomonadati</taxon>
        <taxon>Spirochaetota</taxon>
        <taxon>Spirochaetia</taxon>
        <taxon>Spirochaetales</taxon>
        <taxon>Treponemataceae</taxon>
        <taxon>Treponema</taxon>
    </lineage>
</organism>
<dbReference type="AlphaFoldDB" id="A0AAE9SJC8"/>
<dbReference type="GO" id="GO:0071978">
    <property type="term" value="P:bacterial-type flagellum-dependent swarming motility"/>
    <property type="evidence" value="ECO:0007669"/>
    <property type="project" value="TreeGrafter"/>
</dbReference>
<dbReference type="Proteomes" id="UP001058682">
    <property type="component" value="Chromosome"/>
</dbReference>
<dbReference type="PANTHER" id="PTHR35091">
    <property type="entry name" value="FLAGELLAR PROTEIN FLIL"/>
    <property type="match status" value="1"/>
</dbReference>
<proteinExistence type="inferred from homology"/>
<dbReference type="PANTHER" id="PTHR35091:SF2">
    <property type="entry name" value="FLAGELLAR PROTEIN FLIL"/>
    <property type="match status" value="1"/>
</dbReference>
<name>A0AAE9SJC8_9SPIR</name>
<dbReference type="Proteomes" id="UP001059401">
    <property type="component" value="Chromosome"/>
</dbReference>
<dbReference type="InterPro" id="IPR005503">
    <property type="entry name" value="FliL"/>
</dbReference>
<protein>
    <recommendedName>
        <fullName evidence="10">Flagellar protein FliL</fullName>
    </recommendedName>
</protein>
<evidence type="ECO:0000313" key="11">
    <source>
        <dbReference type="EMBL" id="UTY28975.1"/>
    </source>
</evidence>
<dbReference type="EMBL" id="CP038802">
    <property type="protein sequence ID" value="UTY28975.1"/>
    <property type="molecule type" value="Genomic_DNA"/>
</dbReference>
<evidence type="ECO:0000256" key="7">
    <source>
        <dbReference type="ARBA" id="ARBA00022779"/>
    </source>
</evidence>
<comment type="subcellular location">
    <subcellularLocation>
        <location evidence="2">Cell membrane</location>
        <topology evidence="2">Single-pass membrane protein</topology>
    </subcellularLocation>
</comment>
<keyword evidence="9 10" id="KW-0472">Membrane</keyword>
<keyword evidence="14" id="KW-1185">Reference proteome</keyword>
<feature type="transmembrane region" description="Helical" evidence="10">
    <location>
        <begin position="16"/>
        <end position="37"/>
    </location>
</feature>